<accession>A0A7Z0LN88</accession>
<dbReference type="AlphaFoldDB" id="A0A7Z0LN88"/>
<sequence length="140" mass="15076">MGHLGLYLSGLPAFFAYLLTASLLLVVFMMAYSRITPHHEWTLIREGNVAAALAYSGATLGFTIPLYSAMVNSVSYVDFIAWGIIAFFVQIVTFFVIKAVLKSRGESLSSHITEGHVAYGLLAGTIALAVGLLNAASMVW</sequence>
<comment type="similarity">
    <text evidence="2">Belongs to the UPF0719 family.</text>
</comment>
<keyword evidence="4 7" id="KW-0812">Transmembrane</keyword>
<keyword evidence="9" id="KW-1185">Reference proteome</keyword>
<dbReference type="Pfam" id="PF03994">
    <property type="entry name" value="DUF350"/>
    <property type="match status" value="1"/>
</dbReference>
<feature type="transmembrane region" description="Helical" evidence="7">
    <location>
        <begin position="79"/>
        <end position="97"/>
    </location>
</feature>
<keyword evidence="6 7" id="KW-0472">Membrane</keyword>
<evidence type="ECO:0000256" key="1">
    <source>
        <dbReference type="ARBA" id="ARBA00004651"/>
    </source>
</evidence>
<dbReference type="Proteomes" id="UP000586119">
    <property type="component" value="Unassembled WGS sequence"/>
</dbReference>
<evidence type="ECO:0000256" key="5">
    <source>
        <dbReference type="ARBA" id="ARBA00022989"/>
    </source>
</evidence>
<feature type="transmembrane region" description="Helical" evidence="7">
    <location>
        <begin position="6"/>
        <end position="28"/>
    </location>
</feature>
<feature type="transmembrane region" description="Helical" evidence="7">
    <location>
        <begin position="49"/>
        <end position="67"/>
    </location>
</feature>
<organism evidence="8 9">
    <name type="scientific">Vreelandella salicampi</name>
    <dbReference type="NCBI Taxonomy" id="1449798"/>
    <lineage>
        <taxon>Bacteria</taxon>
        <taxon>Pseudomonadati</taxon>
        <taxon>Pseudomonadota</taxon>
        <taxon>Gammaproteobacteria</taxon>
        <taxon>Oceanospirillales</taxon>
        <taxon>Halomonadaceae</taxon>
        <taxon>Vreelandella</taxon>
    </lineage>
</organism>
<comment type="subcellular location">
    <subcellularLocation>
        <location evidence="1">Cell membrane</location>
        <topology evidence="1">Multi-pass membrane protein</topology>
    </subcellularLocation>
</comment>
<gene>
    <name evidence="8" type="ORF">HZS81_14675</name>
</gene>
<evidence type="ECO:0000256" key="2">
    <source>
        <dbReference type="ARBA" id="ARBA00005779"/>
    </source>
</evidence>
<proteinExistence type="inferred from homology"/>
<dbReference type="PANTHER" id="PTHR40043:SF1">
    <property type="entry name" value="UPF0719 INNER MEMBRANE PROTEIN YJFL"/>
    <property type="match status" value="1"/>
</dbReference>
<protein>
    <submittedName>
        <fullName evidence="8">DUF350 domain-containing protein</fullName>
    </submittedName>
</protein>
<keyword evidence="3" id="KW-1003">Cell membrane</keyword>
<name>A0A7Z0LN88_9GAMM</name>
<evidence type="ECO:0000256" key="7">
    <source>
        <dbReference type="SAM" id="Phobius"/>
    </source>
</evidence>
<feature type="transmembrane region" description="Helical" evidence="7">
    <location>
        <begin position="117"/>
        <end position="139"/>
    </location>
</feature>
<dbReference type="RefSeq" id="WP_179931263.1">
    <property type="nucleotide sequence ID" value="NZ_JACCDF010000014.1"/>
</dbReference>
<evidence type="ECO:0000256" key="3">
    <source>
        <dbReference type="ARBA" id="ARBA00022475"/>
    </source>
</evidence>
<dbReference type="EMBL" id="JACCDF010000014">
    <property type="protein sequence ID" value="NYS62000.1"/>
    <property type="molecule type" value="Genomic_DNA"/>
</dbReference>
<reference evidence="8 9" key="1">
    <citation type="journal article" date="2015" name="Int. J. Syst. Evol. Microbiol.">
        <title>Halomonas salicampi sp. nov., a halotolerant and alkalitolerant bacterium isolated from a saltern soil.</title>
        <authorList>
            <person name="Lee J.C."/>
            <person name="Kim Y.S."/>
            <person name="Yun B.S."/>
            <person name="Whang K.S."/>
        </authorList>
    </citation>
    <scope>NUCLEOTIDE SEQUENCE [LARGE SCALE GENOMIC DNA]</scope>
    <source>
        <strain evidence="8 9">BH103</strain>
    </source>
</reference>
<dbReference type="PANTHER" id="PTHR40043">
    <property type="entry name" value="UPF0719 INNER MEMBRANE PROTEIN YJFL"/>
    <property type="match status" value="1"/>
</dbReference>
<evidence type="ECO:0000313" key="8">
    <source>
        <dbReference type="EMBL" id="NYS62000.1"/>
    </source>
</evidence>
<dbReference type="GO" id="GO:0005886">
    <property type="term" value="C:plasma membrane"/>
    <property type="evidence" value="ECO:0007669"/>
    <property type="project" value="UniProtKB-SubCell"/>
</dbReference>
<evidence type="ECO:0000256" key="6">
    <source>
        <dbReference type="ARBA" id="ARBA00023136"/>
    </source>
</evidence>
<evidence type="ECO:0000313" key="9">
    <source>
        <dbReference type="Proteomes" id="UP000586119"/>
    </source>
</evidence>
<keyword evidence="5 7" id="KW-1133">Transmembrane helix</keyword>
<dbReference type="InterPro" id="IPR007140">
    <property type="entry name" value="DUF350"/>
</dbReference>
<evidence type="ECO:0000256" key="4">
    <source>
        <dbReference type="ARBA" id="ARBA00022692"/>
    </source>
</evidence>
<comment type="caution">
    <text evidence="8">The sequence shown here is derived from an EMBL/GenBank/DDBJ whole genome shotgun (WGS) entry which is preliminary data.</text>
</comment>